<keyword evidence="9 11" id="KW-0472">Membrane</keyword>
<keyword evidence="6" id="KW-0408">Iron</keyword>
<feature type="domain" description="TonB-dependent receptor-like beta-barrel" evidence="14">
    <location>
        <begin position="360"/>
        <end position="824"/>
    </location>
</feature>
<dbReference type="Gene3D" id="2.40.170.20">
    <property type="entry name" value="TonB-dependent receptor, beta-barrel domain"/>
    <property type="match status" value="2"/>
</dbReference>
<reference evidence="16 17" key="1">
    <citation type="submission" date="2016-07" db="EMBL/GenBank/DDBJ databases">
        <title>Complete genome sequence of Altererythrobacter dongtanensis KCTC 22672, a type strain with esterase isolated from tidal flat.</title>
        <authorList>
            <person name="Cheng H."/>
            <person name="Wu Y.-H."/>
            <person name="Zhou P."/>
            <person name="Huo Y.-Y."/>
            <person name="Wang C.-S."/>
            <person name="Xu X.-W."/>
        </authorList>
    </citation>
    <scope>NUCLEOTIDE SEQUENCE [LARGE SCALE GENOMIC DNA]</scope>
    <source>
        <strain evidence="16 17">KCTC 22672</strain>
    </source>
</reference>
<keyword evidence="2 11" id="KW-0813">Transport</keyword>
<dbReference type="PROSITE" id="PS52016">
    <property type="entry name" value="TONB_DEPENDENT_REC_3"/>
    <property type="match status" value="1"/>
</dbReference>
<dbReference type="Pfam" id="PF07715">
    <property type="entry name" value="Plug"/>
    <property type="match status" value="1"/>
</dbReference>
<keyword evidence="4" id="KW-0410">Iron transport</keyword>
<organism evidence="16 17">
    <name type="scientific">Tsuneonella dongtanensis</name>
    <dbReference type="NCBI Taxonomy" id="692370"/>
    <lineage>
        <taxon>Bacteria</taxon>
        <taxon>Pseudomonadati</taxon>
        <taxon>Pseudomonadota</taxon>
        <taxon>Alphaproteobacteria</taxon>
        <taxon>Sphingomonadales</taxon>
        <taxon>Erythrobacteraceae</taxon>
        <taxon>Tsuneonella</taxon>
    </lineage>
</organism>
<evidence type="ECO:0000256" key="8">
    <source>
        <dbReference type="ARBA" id="ARBA00023077"/>
    </source>
</evidence>
<keyword evidence="16" id="KW-0675">Receptor</keyword>
<evidence type="ECO:0000256" key="6">
    <source>
        <dbReference type="ARBA" id="ARBA00023004"/>
    </source>
</evidence>
<keyword evidence="5 11" id="KW-0812">Transmembrane</keyword>
<dbReference type="InterPro" id="IPR039426">
    <property type="entry name" value="TonB-dep_rcpt-like"/>
</dbReference>
<evidence type="ECO:0000313" key="16">
    <source>
        <dbReference type="EMBL" id="ANY19587.1"/>
    </source>
</evidence>
<dbReference type="GO" id="GO:0009279">
    <property type="term" value="C:cell outer membrane"/>
    <property type="evidence" value="ECO:0007669"/>
    <property type="project" value="UniProtKB-SubCell"/>
</dbReference>
<evidence type="ECO:0000256" key="1">
    <source>
        <dbReference type="ARBA" id="ARBA00004571"/>
    </source>
</evidence>
<evidence type="ECO:0000256" key="11">
    <source>
        <dbReference type="PROSITE-ProRule" id="PRU01360"/>
    </source>
</evidence>
<evidence type="ECO:0000256" key="4">
    <source>
        <dbReference type="ARBA" id="ARBA00022496"/>
    </source>
</evidence>
<keyword evidence="13" id="KW-0732">Signal</keyword>
<dbReference type="GO" id="GO:0006826">
    <property type="term" value="P:iron ion transport"/>
    <property type="evidence" value="ECO:0007669"/>
    <property type="project" value="UniProtKB-KW"/>
</dbReference>
<protein>
    <submittedName>
        <fullName evidence="16">Pesticin receptor</fullName>
    </submittedName>
</protein>
<evidence type="ECO:0000313" key="17">
    <source>
        <dbReference type="Proteomes" id="UP000092932"/>
    </source>
</evidence>
<evidence type="ECO:0000256" key="10">
    <source>
        <dbReference type="ARBA" id="ARBA00023237"/>
    </source>
</evidence>
<feature type="chain" id="PRO_5008534001" evidence="13">
    <location>
        <begin position="27"/>
        <end position="860"/>
    </location>
</feature>
<dbReference type="InterPro" id="IPR036942">
    <property type="entry name" value="Beta-barrel_TonB_sf"/>
</dbReference>
<dbReference type="STRING" id="692370.A6F68_01068"/>
<evidence type="ECO:0000256" key="5">
    <source>
        <dbReference type="ARBA" id="ARBA00022692"/>
    </source>
</evidence>
<feature type="signal peptide" evidence="13">
    <location>
        <begin position="1"/>
        <end position="26"/>
    </location>
</feature>
<dbReference type="PANTHER" id="PTHR32552:SF81">
    <property type="entry name" value="TONB-DEPENDENT OUTER MEMBRANE RECEPTOR"/>
    <property type="match status" value="1"/>
</dbReference>
<dbReference type="PANTHER" id="PTHR32552">
    <property type="entry name" value="FERRICHROME IRON RECEPTOR-RELATED"/>
    <property type="match status" value="1"/>
</dbReference>
<gene>
    <name evidence="16" type="primary">fyuA_4</name>
    <name evidence="16" type="ORF">A6F68_01068</name>
</gene>
<dbReference type="EMBL" id="CP016591">
    <property type="protein sequence ID" value="ANY19587.1"/>
    <property type="molecule type" value="Genomic_DNA"/>
</dbReference>
<keyword evidence="17" id="KW-1185">Reference proteome</keyword>
<keyword evidence="7" id="KW-0406">Ion transport</keyword>
<dbReference type="InterPro" id="IPR000531">
    <property type="entry name" value="Beta-barrel_TonB"/>
</dbReference>
<evidence type="ECO:0000256" key="3">
    <source>
        <dbReference type="ARBA" id="ARBA00022452"/>
    </source>
</evidence>
<dbReference type="OrthoDB" id="7313036at2"/>
<keyword evidence="10 11" id="KW-0998">Cell outer membrane</keyword>
<dbReference type="Proteomes" id="UP000092932">
    <property type="component" value="Chromosome"/>
</dbReference>
<name>A0A1B2ABS2_9SPHN</name>
<dbReference type="SUPFAM" id="SSF56935">
    <property type="entry name" value="Porins"/>
    <property type="match status" value="1"/>
</dbReference>
<feature type="domain" description="TonB-dependent receptor plug" evidence="15">
    <location>
        <begin position="65"/>
        <end position="178"/>
    </location>
</feature>
<dbReference type="RefSeq" id="WP_067677116.1">
    <property type="nucleotide sequence ID" value="NZ_CP016591.1"/>
</dbReference>
<evidence type="ECO:0000256" key="13">
    <source>
        <dbReference type="SAM" id="SignalP"/>
    </source>
</evidence>
<evidence type="ECO:0000256" key="7">
    <source>
        <dbReference type="ARBA" id="ARBA00023065"/>
    </source>
</evidence>
<evidence type="ECO:0000259" key="15">
    <source>
        <dbReference type="Pfam" id="PF07715"/>
    </source>
</evidence>
<dbReference type="Pfam" id="PF00593">
    <property type="entry name" value="TonB_dep_Rec_b-barrel"/>
    <property type="match status" value="1"/>
</dbReference>
<evidence type="ECO:0000256" key="12">
    <source>
        <dbReference type="RuleBase" id="RU003357"/>
    </source>
</evidence>
<dbReference type="AlphaFoldDB" id="A0A1B2ABS2"/>
<dbReference type="KEGG" id="ado:A6F68_01068"/>
<evidence type="ECO:0000256" key="9">
    <source>
        <dbReference type="ARBA" id="ARBA00023136"/>
    </source>
</evidence>
<dbReference type="PATRIC" id="fig|692370.5.peg.1084"/>
<evidence type="ECO:0000256" key="2">
    <source>
        <dbReference type="ARBA" id="ARBA00022448"/>
    </source>
</evidence>
<keyword evidence="8 12" id="KW-0798">TonB box</keyword>
<keyword evidence="3 11" id="KW-1134">Transmembrane beta strand</keyword>
<proteinExistence type="inferred from homology"/>
<accession>A0A1B2ABS2</accession>
<sequence>MSRTFLASTAATVAVATALLAVPAQAQDTGTASPPSEEAAAADGQGRFASDGEIIVSARRREEQLTDVPISVSAFDGDEFTEVRGAQDITDLSGAAPNVDIQVSSEVSGSSSAPSIFIRGLGQADFVVTADPAVGVYVDGVYIARSIGSLLELSDFKRIEVLRGPQGTLFGRNTEGGAISFYTKDVDPDFGGSIEATLGEDDRLTLKGSVNIPFSSSAGLRLSAFHNEQDGYVTVHSHPDNAATSIYEGFRLGSEDITGIMGKLQFEPFDRLKVSISGDWSKSKESPTPTVGLSGQLGDLRAPLDTALTRTSTFGSVQANLNCYGLAGAGVARLDATLLAISSGAAANPAIAGCISQRYIDDGTVGGFYDTYRTWINGSGNYVIPDNYTEVWGVSGVAELNTAIGGFKFIAAHREVDSRFFNSSTPVPFVVFVNQNEIFTQQQDSYELQYNNAFFDDRLNVTLGAYYFKEKGRQKVNQLRAVTFLPPTQPVAVFSPGVVNGRLFTYDDRYIDNTSVAGFGQFTLDVTDRLHLTAGLRYTDSKKQYDYIPPSPITALRPCDPDPTSATYNCATPEYKVSVWSPLVSLSYDIANDAIVYGTFSEGFREGGFAARYLAPAATVLAAAQQQGGLPGFDTEYVKNFEVGIKGNFLDRKLYLAASAFLNKFTDRQGPGTPQNQIGLVGSSTINTGDATIKGFEVEGILRVSPNLRLDGALGLLDAKFDCIARGDGTCDPGNVLSEAYTIDINSNPLLTPNVTANAGVTYSRFIDGLGGEILARLGYNYRGKNDPKDGSQIITPAIGIVNASLSFRPEDKGFGVTLGARNLLNKKYCSNITYIALSVGASCNVGAPREMYATLRYDF</sequence>
<comment type="similarity">
    <text evidence="11 12">Belongs to the TonB-dependent receptor family.</text>
</comment>
<comment type="subcellular location">
    <subcellularLocation>
        <location evidence="1 11">Cell outer membrane</location>
        <topology evidence="1 11">Multi-pass membrane protein</topology>
    </subcellularLocation>
</comment>
<evidence type="ECO:0000259" key="14">
    <source>
        <dbReference type="Pfam" id="PF00593"/>
    </source>
</evidence>
<dbReference type="InterPro" id="IPR012910">
    <property type="entry name" value="Plug_dom"/>
</dbReference>